<comment type="caution">
    <text evidence="1">The sequence shown here is derived from an EMBL/GenBank/DDBJ whole genome shotgun (WGS) entry which is preliminary data.</text>
</comment>
<keyword evidence="2" id="KW-1185">Reference proteome</keyword>
<name>A0A2V2MNF5_9EURY</name>
<proteinExistence type="predicted"/>
<evidence type="ECO:0000313" key="1">
    <source>
        <dbReference type="EMBL" id="PWR69632.1"/>
    </source>
</evidence>
<dbReference type="AlphaFoldDB" id="A0A2V2MNF5"/>
<accession>A0A2V2MNF5</accession>
<gene>
    <name evidence="1" type="ORF">DLD82_17315</name>
</gene>
<dbReference type="Proteomes" id="UP000245934">
    <property type="component" value="Unassembled WGS sequence"/>
</dbReference>
<protein>
    <submittedName>
        <fullName evidence="1">Uncharacterized protein</fullName>
    </submittedName>
</protein>
<organism evidence="1 2">
    <name type="scientific">Methanospirillum stamsii</name>
    <dbReference type="NCBI Taxonomy" id="1277351"/>
    <lineage>
        <taxon>Archaea</taxon>
        <taxon>Methanobacteriati</taxon>
        <taxon>Methanobacteriota</taxon>
        <taxon>Stenosarchaea group</taxon>
        <taxon>Methanomicrobia</taxon>
        <taxon>Methanomicrobiales</taxon>
        <taxon>Methanospirillaceae</taxon>
        <taxon>Methanospirillum</taxon>
    </lineage>
</organism>
<reference evidence="1 2" key="1">
    <citation type="submission" date="2018-05" db="EMBL/GenBank/DDBJ databases">
        <title>Draft genome of Methanospirillum stamsii Pt1.</title>
        <authorList>
            <person name="Dueholm M.S."/>
            <person name="Nielsen P.H."/>
            <person name="Bakmann L.F."/>
            <person name="Otzen D.E."/>
        </authorList>
    </citation>
    <scope>NUCLEOTIDE SEQUENCE [LARGE SCALE GENOMIC DNA]</scope>
    <source>
        <strain evidence="1 2">Pt1</strain>
    </source>
</reference>
<dbReference type="EMBL" id="QGMZ01000058">
    <property type="protein sequence ID" value="PWR69632.1"/>
    <property type="molecule type" value="Genomic_DNA"/>
</dbReference>
<sequence>MKIFNLGFIHDSIKIFRQNALVKKPLVDGFLQIGMSRRRPFGEGSILKEQWCRSDRKIFRIRDYCLPYLSSLSLTGSITNIYVVMRLAFIPARGGSERIPRII</sequence>
<evidence type="ECO:0000313" key="2">
    <source>
        <dbReference type="Proteomes" id="UP000245934"/>
    </source>
</evidence>